<sequence>MTRALFPLHHVRPVLVPMLCIALIGFFAWHAFAGESGLMAWGDYKAERARLAAQAEATARQRSDLEQKVALLGDRAEPDYAEELVRKRLGLVREDEIIVRLQD</sequence>
<dbReference type="Pfam" id="PF04977">
    <property type="entry name" value="DivIC"/>
    <property type="match status" value="1"/>
</dbReference>
<dbReference type="EMBL" id="AMRV01000006">
    <property type="protein sequence ID" value="EMD82658.1"/>
    <property type="molecule type" value="Genomic_DNA"/>
</dbReference>
<dbReference type="OrthoDB" id="9815600at2"/>
<keyword evidence="1" id="KW-0472">Membrane</keyword>
<keyword evidence="1" id="KW-1133">Transmembrane helix</keyword>
<evidence type="ECO:0000256" key="1">
    <source>
        <dbReference type="SAM" id="Phobius"/>
    </source>
</evidence>
<name>M2U3W1_9SPHN</name>
<feature type="transmembrane region" description="Helical" evidence="1">
    <location>
        <begin position="14"/>
        <end position="32"/>
    </location>
</feature>
<keyword evidence="1" id="KW-0812">Transmembrane</keyword>
<comment type="caution">
    <text evidence="2">The sequence shown here is derived from an EMBL/GenBank/DDBJ whole genome shotgun (WGS) entry which is preliminary data.</text>
</comment>
<evidence type="ECO:0000313" key="3">
    <source>
        <dbReference type="Proteomes" id="UP000011717"/>
    </source>
</evidence>
<dbReference type="RefSeq" id="WP_008602526.1">
    <property type="nucleotide sequence ID" value="NZ_AMRV01000006.1"/>
</dbReference>
<proteinExistence type="predicted"/>
<keyword evidence="3" id="KW-1185">Reference proteome</keyword>
<dbReference type="Proteomes" id="UP000011717">
    <property type="component" value="Unassembled WGS sequence"/>
</dbReference>
<evidence type="ECO:0000313" key="2">
    <source>
        <dbReference type="EMBL" id="EMD82658.1"/>
    </source>
</evidence>
<dbReference type="AlphaFoldDB" id="M2U3W1"/>
<gene>
    <name evidence="2" type="ORF">C725_2045</name>
</gene>
<reference evidence="2 3" key="1">
    <citation type="journal article" date="2013" name="Genome Announc.">
        <title>Draft Genome Sequence of Strain JLT2015T, Belonging to the Family Sphingomonadaceae of the Alphaproteobacteria.</title>
        <authorList>
            <person name="Tang K."/>
            <person name="Liu K."/>
            <person name="Li S."/>
            <person name="Jiao N."/>
        </authorList>
    </citation>
    <scope>NUCLEOTIDE SEQUENCE [LARGE SCALE GENOMIC DNA]</scope>
    <source>
        <strain evidence="2 3">JLT2015</strain>
    </source>
</reference>
<accession>M2U3W1</accession>
<evidence type="ECO:0008006" key="4">
    <source>
        <dbReference type="Google" id="ProtNLM"/>
    </source>
</evidence>
<protein>
    <recommendedName>
        <fullName evidence="4">Septum formation initiator</fullName>
    </recommendedName>
</protein>
<dbReference type="InterPro" id="IPR007060">
    <property type="entry name" value="FtsL/DivIC"/>
</dbReference>
<organism evidence="2 3">
    <name type="scientific">Pacificimonas flava</name>
    <dbReference type="NCBI Taxonomy" id="1234595"/>
    <lineage>
        <taxon>Bacteria</taxon>
        <taxon>Pseudomonadati</taxon>
        <taxon>Pseudomonadota</taxon>
        <taxon>Alphaproteobacteria</taxon>
        <taxon>Sphingomonadales</taxon>
        <taxon>Sphingosinicellaceae</taxon>
        <taxon>Pacificimonas</taxon>
    </lineage>
</organism>